<organism evidence="1 2">
    <name type="scientific">Streptomyces spongiicola</name>
    <dbReference type="NCBI Taxonomy" id="1690221"/>
    <lineage>
        <taxon>Bacteria</taxon>
        <taxon>Bacillati</taxon>
        <taxon>Actinomycetota</taxon>
        <taxon>Actinomycetes</taxon>
        <taxon>Kitasatosporales</taxon>
        <taxon>Streptomycetaceae</taxon>
        <taxon>Streptomyces</taxon>
    </lineage>
</organism>
<sequence>MTSTGSRSRLAARSTSTPLIIGALLDLAAEVWADLPHSAADLTERPRLAGFAELLHALDRVTGWRSLDAFNGAQNALNDSVLDGHPIAGVLRDWTTSPAFPPGGWQGTMG</sequence>
<accession>A0A388T437</accession>
<evidence type="ECO:0000313" key="2">
    <source>
        <dbReference type="Proteomes" id="UP000265354"/>
    </source>
</evidence>
<dbReference type="Proteomes" id="UP000265354">
    <property type="component" value="Unassembled WGS sequence"/>
</dbReference>
<name>A0A388T437_9ACTN</name>
<proteinExistence type="predicted"/>
<protein>
    <submittedName>
        <fullName evidence="1">Uncharacterized protein</fullName>
    </submittedName>
</protein>
<comment type="caution">
    <text evidence="1">The sequence shown here is derived from an EMBL/GenBank/DDBJ whole genome shotgun (WGS) entry which is preliminary data.</text>
</comment>
<dbReference type="EMBL" id="BGZL01000021">
    <property type="protein sequence ID" value="GBQ03708.1"/>
    <property type="molecule type" value="Genomic_DNA"/>
</dbReference>
<gene>
    <name evidence="1" type="ORF">SSP531S_51830</name>
</gene>
<evidence type="ECO:0000313" key="1">
    <source>
        <dbReference type="EMBL" id="GBQ03708.1"/>
    </source>
</evidence>
<reference evidence="1 2" key="1">
    <citation type="submission" date="2018-07" db="EMBL/GenBank/DDBJ databases">
        <title>Whole Genome Shotgun Sequence of Streptomyces spongiicola strain 531S.</title>
        <authorList>
            <person name="Dohra H."/>
            <person name="Kodani S."/>
        </authorList>
    </citation>
    <scope>NUCLEOTIDE SEQUENCE [LARGE SCALE GENOMIC DNA]</scope>
    <source>
        <strain evidence="1 2">531S</strain>
    </source>
</reference>
<dbReference type="AlphaFoldDB" id="A0A388T437"/>